<dbReference type="InterPro" id="IPR014001">
    <property type="entry name" value="Helicase_ATP-bd"/>
</dbReference>
<organism evidence="9 10">
    <name type="scientific">Pedobacter antarcticus 4BY</name>
    <dbReference type="NCBI Taxonomy" id="1358423"/>
    <lineage>
        <taxon>Bacteria</taxon>
        <taxon>Pseudomonadati</taxon>
        <taxon>Bacteroidota</taxon>
        <taxon>Sphingobacteriia</taxon>
        <taxon>Sphingobacteriales</taxon>
        <taxon>Sphingobacteriaceae</taxon>
        <taxon>Pedobacter</taxon>
    </lineage>
</organism>
<evidence type="ECO:0000256" key="5">
    <source>
        <dbReference type="ARBA" id="ARBA00022840"/>
    </source>
</evidence>
<feature type="domain" description="AAA+ ATPase" evidence="7">
    <location>
        <begin position="192"/>
        <end position="508"/>
    </location>
</feature>
<evidence type="ECO:0000313" key="10">
    <source>
        <dbReference type="Proteomes" id="UP000028007"/>
    </source>
</evidence>
<dbReference type="SMART" id="SM00487">
    <property type="entry name" value="DEXDc"/>
    <property type="match status" value="1"/>
</dbReference>
<feature type="coiled-coil region" evidence="6">
    <location>
        <begin position="280"/>
        <end position="307"/>
    </location>
</feature>
<name>A0A081PLG9_9SPHI</name>
<dbReference type="OrthoDB" id="9757917at2"/>
<keyword evidence="3" id="KW-0378">Hydrolase</keyword>
<dbReference type="EMBL" id="JNFF01000013">
    <property type="protein sequence ID" value="KEQ31542.1"/>
    <property type="molecule type" value="Genomic_DNA"/>
</dbReference>
<dbReference type="PANTHER" id="PTHR43788:SF8">
    <property type="entry name" value="DNA-BINDING PROTEIN SMUBP-2"/>
    <property type="match status" value="1"/>
</dbReference>
<dbReference type="InterPro" id="IPR041677">
    <property type="entry name" value="DNA2/NAM7_AAA_11"/>
</dbReference>
<keyword evidence="5" id="KW-0067">ATP-binding</keyword>
<dbReference type="InterPro" id="IPR027417">
    <property type="entry name" value="P-loop_NTPase"/>
</dbReference>
<dbReference type="InterPro" id="IPR041679">
    <property type="entry name" value="DNA2/NAM7-like_C"/>
</dbReference>
<dbReference type="AlphaFoldDB" id="A0A081PLG9"/>
<evidence type="ECO:0000259" key="8">
    <source>
        <dbReference type="SMART" id="SM00487"/>
    </source>
</evidence>
<evidence type="ECO:0000313" key="9">
    <source>
        <dbReference type="EMBL" id="KEQ31542.1"/>
    </source>
</evidence>
<sequence length="631" mass="70102">MEYFNQLTALLKIEKEADQRAYMQLTASASAAERRENGLTWYPVAIRGTETGRGDYLTIEMERTTHQYISHQLRFGSSVAIFSNHNPKEDRLEGIVAHQSGNMIKISLRTDELPDWCNDGKLGVDLLFDQNSYQAMEDALKQASKEAIAGESKLIQVLTGEQKPVFHNGGNAFDSDALNASQQEAVNKILGAAQLSIIHGPPGTGKTTTLVAAIQALLKQDGGQILVVAPSNTAVDLLSEKLDAAGVKVLRIGNPARISSRLNTITLDGQLSQHSSMKLMKELRKQAAEYKKMAHKYKRNFGRAEQEQRKALFNEAAKINKEVGKTEQYMADDLLDKNQVITATLVGAQQYMVRDRRYKTVVIDEAGQALEPACWIPILKAGKLILAGDHCQLPPTIKAQGGTASALSKTLLEKCVALHPEAVSLLEVQYRMHEQIMAYSSLSFYQNRLKAHESVAKRLIMPEEKPFQFIDTAGCGFEEKSEGSSIVNPEEAAFLIRLLTEMVLRLEEFGCSENFPSIGVISPYKEQARLMEAEVQSSLELQKYTSNITVNTVDSFQGQERDLVYISLCRSNSTGVIGFLNDTRRMNVAMTRAKMKLVMIGDSATLARSSFYADLVSFAEKHENYHSAWEF</sequence>
<protein>
    <submittedName>
        <fullName evidence="9">DNA helicase</fullName>
    </submittedName>
</protein>
<evidence type="ECO:0000256" key="1">
    <source>
        <dbReference type="ARBA" id="ARBA00007913"/>
    </source>
</evidence>
<dbReference type="Pfam" id="PF13086">
    <property type="entry name" value="AAA_11"/>
    <property type="match status" value="1"/>
</dbReference>
<dbReference type="eggNOG" id="COG1112">
    <property type="taxonomic scope" value="Bacteria"/>
</dbReference>
<dbReference type="CDD" id="cd18808">
    <property type="entry name" value="SF1_C_Upf1"/>
    <property type="match status" value="1"/>
</dbReference>
<dbReference type="RefSeq" id="WP_037437978.1">
    <property type="nucleotide sequence ID" value="NZ_JNFF01000013.1"/>
</dbReference>
<keyword evidence="2" id="KW-0547">Nucleotide-binding</keyword>
<evidence type="ECO:0000259" key="7">
    <source>
        <dbReference type="SMART" id="SM00382"/>
    </source>
</evidence>
<dbReference type="GO" id="GO:0005694">
    <property type="term" value="C:chromosome"/>
    <property type="evidence" value="ECO:0007669"/>
    <property type="project" value="UniProtKB-ARBA"/>
</dbReference>
<dbReference type="GO" id="GO:0005524">
    <property type="term" value="F:ATP binding"/>
    <property type="evidence" value="ECO:0007669"/>
    <property type="project" value="UniProtKB-KW"/>
</dbReference>
<dbReference type="InterPro" id="IPR050534">
    <property type="entry name" value="Coronavir_polyprotein_1ab"/>
</dbReference>
<dbReference type="PANTHER" id="PTHR43788">
    <property type="entry name" value="DNA2/NAM7 HELICASE FAMILY MEMBER"/>
    <property type="match status" value="1"/>
</dbReference>
<feature type="domain" description="Helicase ATP-binding" evidence="8">
    <location>
        <begin position="174"/>
        <end position="431"/>
    </location>
</feature>
<dbReference type="InterPro" id="IPR003593">
    <property type="entry name" value="AAA+_ATPase"/>
</dbReference>
<evidence type="ECO:0000256" key="6">
    <source>
        <dbReference type="SAM" id="Coils"/>
    </source>
</evidence>
<evidence type="ECO:0000256" key="2">
    <source>
        <dbReference type="ARBA" id="ARBA00022741"/>
    </source>
</evidence>
<proteinExistence type="inferred from homology"/>
<evidence type="ECO:0000256" key="4">
    <source>
        <dbReference type="ARBA" id="ARBA00022806"/>
    </source>
</evidence>
<gene>
    <name evidence="9" type="ORF">N180_11090</name>
</gene>
<dbReference type="SMART" id="SM00382">
    <property type="entry name" value="AAA"/>
    <property type="match status" value="1"/>
</dbReference>
<keyword evidence="10" id="KW-1185">Reference proteome</keyword>
<dbReference type="Proteomes" id="UP000028007">
    <property type="component" value="Unassembled WGS sequence"/>
</dbReference>
<dbReference type="FunFam" id="3.40.50.300:FF:000326">
    <property type="entry name" value="P-loop containing nucleoside triphosphate hydrolase"/>
    <property type="match status" value="1"/>
</dbReference>
<dbReference type="InterPro" id="IPR047187">
    <property type="entry name" value="SF1_C_Upf1"/>
</dbReference>
<dbReference type="GO" id="GO:0043139">
    <property type="term" value="F:5'-3' DNA helicase activity"/>
    <property type="evidence" value="ECO:0007669"/>
    <property type="project" value="TreeGrafter"/>
</dbReference>
<dbReference type="GO" id="GO:0016787">
    <property type="term" value="F:hydrolase activity"/>
    <property type="evidence" value="ECO:0007669"/>
    <property type="project" value="UniProtKB-KW"/>
</dbReference>
<keyword evidence="4 9" id="KW-0347">Helicase</keyword>
<comment type="caution">
    <text evidence="9">The sequence shown here is derived from an EMBL/GenBank/DDBJ whole genome shotgun (WGS) entry which is preliminary data.</text>
</comment>
<dbReference type="eggNOG" id="COG0210">
    <property type="taxonomic scope" value="Bacteria"/>
</dbReference>
<accession>A0A081PLG9</accession>
<evidence type="ECO:0000256" key="3">
    <source>
        <dbReference type="ARBA" id="ARBA00022801"/>
    </source>
</evidence>
<comment type="similarity">
    <text evidence="1">Belongs to the DNA2/NAM7 helicase family.</text>
</comment>
<dbReference type="SUPFAM" id="SSF52540">
    <property type="entry name" value="P-loop containing nucleoside triphosphate hydrolases"/>
    <property type="match status" value="1"/>
</dbReference>
<dbReference type="Pfam" id="PF13087">
    <property type="entry name" value="AAA_12"/>
    <property type="match status" value="1"/>
</dbReference>
<dbReference type="Gene3D" id="3.40.50.300">
    <property type="entry name" value="P-loop containing nucleotide triphosphate hydrolases"/>
    <property type="match status" value="2"/>
</dbReference>
<dbReference type="Gene3D" id="2.40.30.270">
    <property type="match status" value="1"/>
</dbReference>
<reference evidence="9 10" key="1">
    <citation type="journal article" date="1992" name="Int. J. Syst. Bacteriol.">
        <title>Sphingobacterium antarcticus sp. nov. a Psychrotrophic Bacterium from the Soils of Schirmacher Oasis, Antarctica.</title>
        <authorList>
            <person name="Shivaji S."/>
            <person name="Ray M.K."/>
            <person name="Rao N.S."/>
            <person name="Saiserr L."/>
            <person name="Jagannadham M.V."/>
            <person name="Kumar G.S."/>
            <person name="Reddy G."/>
            <person name="Bhargava P.M."/>
        </authorList>
    </citation>
    <scope>NUCLEOTIDE SEQUENCE [LARGE SCALE GENOMIC DNA]</scope>
    <source>
        <strain evidence="9 10">4BY</strain>
    </source>
</reference>
<keyword evidence="6" id="KW-0175">Coiled coil</keyword>